<evidence type="ECO:0000256" key="5">
    <source>
        <dbReference type="SAM" id="MobiDB-lite"/>
    </source>
</evidence>
<feature type="domain" description="Thiolase N-terminal" evidence="6">
    <location>
        <begin position="12"/>
        <end position="264"/>
    </location>
</feature>
<dbReference type="GO" id="GO:0010124">
    <property type="term" value="P:phenylacetate catabolic process"/>
    <property type="evidence" value="ECO:0007669"/>
    <property type="project" value="TreeGrafter"/>
</dbReference>
<dbReference type="RefSeq" id="WP_170152447.1">
    <property type="nucleotide sequence ID" value="NZ_QTUC01000001.1"/>
</dbReference>
<dbReference type="AlphaFoldDB" id="A0A3D9V7H2"/>
<dbReference type="InterPro" id="IPR016039">
    <property type="entry name" value="Thiolase-like"/>
</dbReference>
<dbReference type="InterPro" id="IPR002155">
    <property type="entry name" value="Thiolase"/>
</dbReference>
<feature type="domain" description="Thiolase C-terminal" evidence="7">
    <location>
        <begin position="278"/>
        <end position="394"/>
    </location>
</feature>
<organism evidence="8 9">
    <name type="scientific">Thermasporomyces composti</name>
    <dbReference type="NCBI Taxonomy" id="696763"/>
    <lineage>
        <taxon>Bacteria</taxon>
        <taxon>Bacillati</taxon>
        <taxon>Actinomycetota</taxon>
        <taxon>Actinomycetes</taxon>
        <taxon>Propionibacteriales</taxon>
        <taxon>Nocardioidaceae</taxon>
        <taxon>Thermasporomyces</taxon>
    </lineage>
</organism>
<reference evidence="8 9" key="1">
    <citation type="submission" date="2018-08" db="EMBL/GenBank/DDBJ databases">
        <title>Sequencing the genomes of 1000 actinobacteria strains.</title>
        <authorList>
            <person name="Klenk H.-P."/>
        </authorList>
    </citation>
    <scope>NUCLEOTIDE SEQUENCE [LARGE SCALE GENOMIC DNA]</scope>
    <source>
        <strain evidence="8 9">DSM 22891</strain>
    </source>
</reference>
<keyword evidence="9" id="KW-1185">Reference proteome</keyword>
<dbReference type="Pfam" id="PF00108">
    <property type="entry name" value="Thiolase_N"/>
    <property type="match status" value="1"/>
</dbReference>
<sequence>MIATKPHPRTPVIVAARRTAIGTAGRALADVPVERLAAPVLRALLDDLAARPAEASKDRLPPVADVILGNCMGPGGNVARVATLAAGLGPDVPGLTLDRQCGSGLEAITLAGSLVLAGRGDLYLAGGAESASTAPIRAWRPKRPGDPPRPYERAPFAPPPYTDPDMGVAADRVAQEAGVSRARQDAYAARSHARAVAAIEAKRFAREIVLLGGVDRDERPRAGLTPERLARLRPAYVPEAEGGTVTAGNSCGVNDGAAAVAVVPDHVRVDHGWPGLALLDWECAGSDPDRPGLGMVPAVRRLLARTGLQLDDIGAIELVEAFAGQVLACADALGLDPDRISPDGGTLALGHPWGASGALLLVRLFSRMVREDGPDLGLAAVSIGGGMGVAALVRKVPEP</sequence>
<comment type="caution">
    <text evidence="8">The sequence shown here is derived from an EMBL/GenBank/DDBJ whole genome shotgun (WGS) entry which is preliminary data.</text>
</comment>
<comment type="similarity">
    <text evidence="1 4">Belongs to the thiolase-like superfamily. Thiolase family.</text>
</comment>
<feature type="compositionally biased region" description="Basic and acidic residues" evidence="5">
    <location>
        <begin position="143"/>
        <end position="152"/>
    </location>
</feature>
<gene>
    <name evidence="8" type="ORF">DFJ64_0354</name>
</gene>
<protein>
    <submittedName>
        <fullName evidence="8">Acetyl-CoA C-acetyltransferase</fullName>
    </submittedName>
</protein>
<feature type="region of interest" description="Disordered" evidence="5">
    <location>
        <begin position="135"/>
        <end position="161"/>
    </location>
</feature>
<dbReference type="Proteomes" id="UP000256485">
    <property type="component" value="Unassembled WGS sequence"/>
</dbReference>
<dbReference type="GO" id="GO:0005737">
    <property type="term" value="C:cytoplasm"/>
    <property type="evidence" value="ECO:0007669"/>
    <property type="project" value="UniProtKB-ARBA"/>
</dbReference>
<dbReference type="InterPro" id="IPR020616">
    <property type="entry name" value="Thiolase_N"/>
</dbReference>
<name>A0A3D9V7H2_THECX</name>
<evidence type="ECO:0000256" key="4">
    <source>
        <dbReference type="RuleBase" id="RU003557"/>
    </source>
</evidence>
<keyword evidence="3 4" id="KW-0012">Acyltransferase</keyword>
<dbReference type="GO" id="GO:0006635">
    <property type="term" value="P:fatty acid beta-oxidation"/>
    <property type="evidence" value="ECO:0007669"/>
    <property type="project" value="TreeGrafter"/>
</dbReference>
<evidence type="ECO:0000313" key="8">
    <source>
        <dbReference type="EMBL" id="REF34985.1"/>
    </source>
</evidence>
<dbReference type="EMBL" id="QTUC01000001">
    <property type="protein sequence ID" value="REF34985.1"/>
    <property type="molecule type" value="Genomic_DNA"/>
</dbReference>
<dbReference type="PIRSF" id="PIRSF000429">
    <property type="entry name" value="Ac-CoA_Ac_transf"/>
    <property type="match status" value="1"/>
</dbReference>
<dbReference type="SUPFAM" id="SSF53901">
    <property type="entry name" value="Thiolase-like"/>
    <property type="match status" value="2"/>
</dbReference>
<proteinExistence type="inferred from homology"/>
<dbReference type="GO" id="GO:0003988">
    <property type="term" value="F:acetyl-CoA C-acyltransferase activity"/>
    <property type="evidence" value="ECO:0007669"/>
    <property type="project" value="TreeGrafter"/>
</dbReference>
<evidence type="ECO:0000256" key="1">
    <source>
        <dbReference type="ARBA" id="ARBA00010982"/>
    </source>
</evidence>
<dbReference type="PANTHER" id="PTHR43853">
    <property type="entry name" value="3-KETOACYL-COA THIOLASE, PEROXISOMAL"/>
    <property type="match status" value="1"/>
</dbReference>
<keyword evidence="2 4" id="KW-0808">Transferase</keyword>
<dbReference type="InterPro" id="IPR020617">
    <property type="entry name" value="Thiolase_C"/>
</dbReference>
<evidence type="ECO:0000259" key="6">
    <source>
        <dbReference type="Pfam" id="PF00108"/>
    </source>
</evidence>
<dbReference type="Pfam" id="PF02803">
    <property type="entry name" value="Thiolase_C"/>
    <property type="match status" value="1"/>
</dbReference>
<dbReference type="Gene3D" id="3.40.47.10">
    <property type="match status" value="1"/>
</dbReference>
<dbReference type="CDD" id="cd00751">
    <property type="entry name" value="thiolase"/>
    <property type="match status" value="1"/>
</dbReference>
<evidence type="ECO:0000256" key="2">
    <source>
        <dbReference type="ARBA" id="ARBA00022679"/>
    </source>
</evidence>
<evidence type="ECO:0000313" key="9">
    <source>
        <dbReference type="Proteomes" id="UP000256485"/>
    </source>
</evidence>
<evidence type="ECO:0000259" key="7">
    <source>
        <dbReference type="Pfam" id="PF02803"/>
    </source>
</evidence>
<accession>A0A3D9V7H2</accession>
<evidence type="ECO:0000256" key="3">
    <source>
        <dbReference type="ARBA" id="ARBA00023315"/>
    </source>
</evidence>
<dbReference type="InterPro" id="IPR050215">
    <property type="entry name" value="Thiolase-like_sf_Thiolase"/>
</dbReference>
<dbReference type="NCBIfam" id="TIGR01930">
    <property type="entry name" value="AcCoA-C-Actrans"/>
    <property type="match status" value="1"/>
</dbReference>
<dbReference type="PANTHER" id="PTHR43853:SF3">
    <property type="entry name" value="ACETYL-COA C-ACETYLTRANSFERASE YHFS-RELATED"/>
    <property type="match status" value="1"/>
</dbReference>